<evidence type="ECO:0000259" key="11">
    <source>
        <dbReference type="PROSITE" id="PS50893"/>
    </source>
</evidence>
<keyword evidence="6" id="KW-0547">Nucleotide-binding</keyword>
<dbReference type="EMBL" id="PVXQ01000007">
    <property type="protein sequence ID" value="PRR83400.1"/>
    <property type="molecule type" value="Genomic_DNA"/>
</dbReference>
<comment type="subcellular location">
    <subcellularLocation>
        <location evidence="1">Cell membrane</location>
        <topology evidence="1">Peripheral membrane protein</topology>
    </subcellularLocation>
</comment>
<dbReference type="CDD" id="cd03225">
    <property type="entry name" value="ABC_cobalt_CbiO_domain1"/>
    <property type="match status" value="2"/>
</dbReference>
<gene>
    <name evidence="12" type="primary">ykoD</name>
    <name evidence="12" type="ORF">CLVI_09470</name>
</gene>
<reference evidence="12 13" key="1">
    <citation type="submission" date="2018-03" db="EMBL/GenBank/DDBJ databases">
        <title>Genome sequence of Clostridium vincentii DSM 10228.</title>
        <authorList>
            <person name="Poehlein A."/>
            <person name="Daniel R."/>
        </authorList>
    </citation>
    <scope>NUCLEOTIDE SEQUENCE [LARGE SCALE GENOMIC DNA]</scope>
    <source>
        <strain evidence="12 13">DSM 10228</strain>
    </source>
</reference>
<dbReference type="Gene3D" id="3.40.50.300">
    <property type="entry name" value="P-loop containing nucleotide triphosphate hydrolases"/>
    <property type="match status" value="2"/>
</dbReference>
<evidence type="ECO:0000256" key="6">
    <source>
        <dbReference type="ARBA" id="ARBA00022741"/>
    </source>
</evidence>
<comment type="function">
    <text evidence="10">Probably part of an ABC transporter complex. Responsible for energy coupling to the transport system.</text>
</comment>
<dbReference type="PANTHER" id="PTHR43553">
    <property type="entry name" value="HEAVY METAL TRANSPORTER"/>
    <property type="match status" value="1"/>
</dbReference>
<evidence type="ECO:0000256" key="3">
    <source>
        <dbReference type="ARBA" id="ARBA00022448"/>
    </source>
</evidence>
<dbReference type="InterPro" id="IPR050095">
    <property type="entry name" value="ECF_ABC_transporter_ATP-bd"/>
</dbReference>
<dbReference type="GO" id="GO:0016887">
    <property type="term" value="F:ATP hydrolysis activity"/>
    <property type="evidence" value="ECO:0007669"/>
    <property type="project" value="InterPro"/>
</dbReference>
<evidence type="ECO:0000256" key="8">
    <source>
        <dbReference type="ARBA" id="ARBA00022967"/>
    </source>
</evidence>
<evidence type="ECO:0000256" key="5">
    <source>
        <dbReference type="ARBA" id="ARBA00022737"/>
    </source>
</evidence>
<dbReference type="AlphaFoldDB" id="A0A2T0BHM8"/>
<dbReference type="GO" id="GO:0042626">
    <property type="term" value="F:ATPase-coupled transmembrane transporter activity"/>
    <property type="evidence" value="ECO:0007669"/>
    <property type="project" value="TreeGrafter"/>
</dbReference>
<dbReference type="OrthoDB" id="501320at2"/>
<dbReference type="NCBIfam" id="NF010167">
    <property type="entry name" value="PRK13648.1"/>
    <property type="match status" value="2"/>
</dbReference>
<organism evidence="12 13">
    <name type="scientific">Clostridium vincentii</name>
    <dbReference type="NCBI Taxonomy" id="52704"/>
    <lineage>
        <taxon>Bacteria</taxon>
        <taxon>Bacillati</taxon>
        <taxon>Bacillota</taxon>
        <taxon>Clostridia</taxon>
        <taxon>Eubacteriales</taxon>
        <taxon>Clostridiaceae</taxon>
        <taxon>Clostridium</taxon>
    </lineage>
</organism>
<keyword evidence="12" id="KW-0378">Hydrolase</keyword>
<keyword evidence="4" id="KW-1003">Cell membrane</keyword>
<proteinExistence type="inferred from homology"/>
<dbReference type="GO" id="GO:0043190">
    <property type="term" value="C:ATP-binding cassette (ABC) transporter complex"/>
    <property type="evidence" value="ECO:0007669"/>
    <property type="project" value="TreeGrafter"/>
</dbReference>
<dbReference type="InterPro" id="IPR027417">
    <property type="entry name" value="P-loop_NTPase"/>
</dbReference>
<comment type="similarity">
    <text evidence="2">Belongs to the ABC transporter superfamily.</text>
</comment>
<dbReference type="SMART" id="SM00382">
    <property type="entry name" value="AAA"/>
    <property type="match status" value="2"/>
</dbReference>
<evidence type="ECO:0000256" key="1">
    <source>
        <dbReference type="ARBA" id="ARBA00004202"/>
    </source>
</evidence>
<sequence length="556" mass="62844">MEIIKIENLTFKYPLKDKKALNNINLSVNSGDFIVICGKSGCGKSTLLKHLKPTLTPHGEVLGNIYYEGQDIIEIDSRVQASELGFVHQSPENQIVTDKVWHELAFGLENLGYDNEIIRLRVAEMASYFGIEKWFFKEVSELSGGEKQILNLASIMAMSPKVLILDEPTSQLDPILAAEFLDTIKKINMDLGITVILSEHRLDTIFPMADRVVVMEHGNIIIDATPKKVGEFLRDNKNDMFLAVPSPMRIYTKINNNLECPITVRDGRRWLDKLLSNSEIVITENEEIKEEPLGDQVIELKEVWFKYEKNGSYILKDLSLKVHKGELYSIVGGNGTGKTTTLNLISGINKAYRGKVFIHGKEIGKYLSKELFNNNLGVLPQNPQSIFTMKTVREDLMEMLFDIDIKEDEKKQRVSKIVETLDIEDILDMHPYDLSGGEQQKAALAKILLLEPKILLLDEPTKALDSFYKEKLGVFLKKLKRDGITIIMVTHDIEFAAQVSDTCGMFFDGSIITSGSPKKFFSNNNFYTTSANKMSRDIFKAAITCEDVIKLCKKNL</sequence>
<dbReference type="PROSITE" id="PS00211">
    <property type="entry name" value="ABC_TRANSPORTER_1"/>
    <property type="match status" value="1"/>
</dbReference>
<evidence type="ECO:0000256" key="10">
    <source>
        <dbReference type="ARBA" id="ARBA00025157"/>
    </source>
</evidence>
<dbReference type="Pfam" id="PF00005">
    <property type="entry name" value="ABC_tran"/>
    <property type="match status" value="2"/>
</dbReference>
<evidence type="ECO:0000256" key="9">
    <source>
        <dbReference type="ARBA" id="ARBA00023136"/>
    </source>
</evidence>
<evidence type="ECO:0000313" key="12">
    <source>
        <dbReference type="EMBL" id="PRR83400.1"/>
    </source>
</evidence>
<dbReference type="SUPFAM" id="SSF52540">
    <property type="entry name" value="P-loop containing nucleoside triphosphate hydrolases"/>
    <property type="match status" value="2"/>
</dbReference>
<accession>A0A2T0BHM8</accession>
<evidence type="ECO:0000256" key="2">
    <source>
        <dbReference type="ARBA" id="ARBA00005417"/>
    </source>
</evidence>
<keyword evidence="9" id="KW-0472">Membrane</keyword>
<keyword evidence="8" id="KW-1278">Translocase</keyword>
<dbReference type="InterPro" id="IPR017871">
    <property type="entry name" value="ABC_transporter-like_CS"/>
</dbReference>
<feature type="domain" description="ABC transporter" evidence="11">
    <location>
        <begin position="4"/>
        <end position="242"/>
    </location>
</feature>
<evidence type="ECO:0000313" key="13">
    <source>
        <dbReference type="Proteomes" id="UP000239471"/>
    </source>
</evidence>
<dbReference type="GO" id="GO:0005524">
    <property type="term" value="F:ATP binding"/>
    <property type="evidence" value="ECO:0007669"/>
    <property type="project" value="UniProtKB-KW"/>
</dbReference>
<dbReference type="InterPro" id="IPR015856">
    <property type="entry name" value="ABC_transpr_CbiO/EcfA_su"/>
</dbReference>
<dbReference type="PROSITE" id="PS50893">
    <property type="entry name" value="ABC_TRANSPORTER_2"/>
    <property type="match status" value="2"/>
</dbReference>
<comment type="caution">
    <text evidence="12">The sequence shown here is derived from an EMBL/GenBank/DDBJ whole genome shotgun (WGS) entry which is preliminary data.</text>
</comment>
<keyword evidence="3" id="KW-0813">Transport</keyword>
<dbReference type="RefSeq" id="WP_106058974.1">
    <property type="nucleotide sequence ID" value="NZ_PVXQ01000007.1"/>
</dbReference>
<name>A0A2T0BHM8_9CLOT</name>
<dbReference type="Proteomes" id="UP000239471">
    <property type="component" value="Unassembled WGS sequence"/>
</dbReference>
<dbReference type="InterPro" id="IPR003593">
    <property type="entry name" value="AAA+_ATPase"/>
</dbReference>
<keyword evidence="5" id="KW-0677">Repeat</keyword>
<feature type="domain" description="ABC transporter" evidence="11">
    <location>
        <begin position="298"/>
        <end position="533"/>
    </location>
</feature>
<dbReference type="EC" id="3.6.3.-" evidence="12"/>
<protein>
    <submittedName>
        <fullName evidence="12">Putative HMP/thiamine import ATP-binding protein YkoD</fullName>
        <ecNumber evidence="12">3.6.3.-</ecNumber>
    </submittedName>
</protein>
<dbReference type="InterPro" id="IPR003439">
    <property type="entry name" value="ABC_transporter-like_ATP-bd"/>
</dbReference>
<keyword evidence="13" id="KW-1185">Reference proteome</keyword>
<evidence type="ECO:0000256" key="4">
    <source>
        <dbReference type="ARBA" id="ARBA00022475"/>
    </source>
</evidence>
<dbReference type="PANTHER" id="PTHR43553:SF23">
    <property type="entry name" value="ABC TRANSPORTER ATP-BINDING COMPONENT"/>
    <property type="match status" value="1"/>
</dbReference>
<evidence type="ECO:0000256" key="7">
    <source>
        <dbReference type="ARBA" id="ARBA00022840"/>
    </source>
</evidence>
<keyword evidence="7 12" id="KW-0067">ATP-binding</keyword>